<keyword evidence="4" id="KW-0732">Signal</keyword>
<evidence type="ECO:0000256" key="1">
    <source>
        <dbReference type="SAM" id="Coils"/>
    </source>
</evidence>
<name>A0A9Q0LYL1_ANAIG</name>
<feature type="transmembrane region" description="Helical" evidence="3">
    <location>
        <begin position="253"/>
        <end position="274"/>
    </location>
</feature>
<keyword evidence="3" id="KW-0812">Transmembrane</keyword>
<evidence type="ECO:0000256" key="4">
    <source>
        <dbReference type="SAM" id="SignalP"/>
    </source>
</evidence>
<keyword evidence="1" id="KW-0175">Coiled coil</keyword>
<protein>
    <submittedName>
        <fullName evidence="5">Speract/scavenger receptor domain-containing protein</fullName>
    </submittedName>
</protein>
<reference evidence="5" key="1">
    <citation type="submission" date="2022-10" db="EMBL/GenBank/DDBJ databases">
        <title>Novel sulphate-reducing endosymbionts in the free-living metamonad Anaeramoeba.</title>
        <authorList>
            <person name="Jerlstrom-Hultqvist J."/>
            <person name="Cepicka I."/>
            <person name="Gallot-Lavallee L."/>
            <person name="Salas-Leiva D."/>
            <person name="Curtis B.A."/>
            <person name="Zahonova K."/>
            <person name="Pipaliya S."/>
            <person name="Dacks J."/>
            <person name="Roger A.J."/>
        </authorList>
    </citation>
    <scope>NUCLEOTIDE SEQUENCE</scope>
    <source>
        <strain evidence="5">BMAN</strain>
    </source>
</reference>
<evidence type="ECO:0000313" key="5">
    <source>
        <dbReference type="EMBL" id="KAJ5079808.1"/>
    </source>
</evidence>
<feature type="chain" id="PRO_5040374501" evidence="4">
    <location>
        <begin position="24"/>
        <end position="426"/>
    </location>
</feature>
<sequence length="426" mass="50334">MKSFLFLFYFLLFSLFLFQELKALETTKNLTQSQREKIRNLCSMYPNHPDCEFFKQIQEEMKQSQDQIENQIENQNQNQNQNQKIPEVVFDDSISNQNPNSIKYPNSNQNSNSNTRSTGITFIDDEDEQFILFESKKNQYFWISIITILAISLSLACIQAFIFQKKKRTVQKKEIPKNQIKNQNQIEKEIENEKKEKLQMVQKNVQIDGKVQNNVQIDGKIQKIDENDGKVQKTDENDGKVQKTYPKQNIWRIIRWANIFKLILTIFFVVSYYYEYKNFQGQKENLLKRYHKLCINNPEEEKEKGIWTKIWDTITGEEKKIQKICEDLENELNHRKLPTLIKPFMNIFEDIGIIWIKLFENFGEGFGKMLTSFFKNLSWSAYGLMFTGVLGSGSFLLINNSSQLIKAVSTKRHLASIVDPLLFFKF</sequence>
<feature type="signal peptide" evidence="4">
    <location>
        <begin position="1"/>
        <end position="23"/>
    </location>
</feature>
<gene>
    <name evidence="5" type="ORF">M0811_04121</name>
</gene>
<feature type="transmembrane region" description="Helical" evidence="3">
    <location>
        <begin position="379"/>
        <end position="398"/>
    </location>
</feature>
<keyword evidence="3" id="KW-0472">Membrane</keyword>
<keyword evidence="6" id="KW-1185">Reference proteome</keyword>
<evidence type="ECO:0000313" key="6">
    <source>
        <dbReference type="Proteomes" id="UP001149090"/>
    </source>
</evidence>
<feature type="coiled-coil region" evidence="1">
    <location>
        <begin position="54"/>
        <end position="81"/>
    </location>
</feature>
<dbReference type="EMBL" id="JAPDFW010000022">
    <property type="protein sequence ID" value="KAJ5079808.1"/>
    <property type="molecule type" value="Genomic_DNA"/>
</dbReference>
<dbReference type="AlphaFoldDB" id="A0A9Q0LYL1"/>
<evidence type="ECO:0000256" key="2">
    <source>
        <dbReference type="SAM" id="MobiDB-lite"/>
    </source>
</evidence>
<keyword evidence="3" id="KW-1133">Transmembrane helix</keyword>
<organism evidence="5 6">
    <name type="scientific">Anaeramoeba ignava</name>
    <name type="common">Anaerobic marine amoeba</name>
    <dbReference type="NCBI Taxonomy" id="1746090"/>
    <lineage>
        <taxon>Eukaryota</taxon>
        <taxon>Metamonada</taxon>
        <taxon>Anaeramoebidae</taxon>
        <taxon>Anaeramoeba</taxon>
    </lineage>
</organism>
<dbReference type="Proteomes" id="UP001149090">
    <property type="component" value="Unassembled WGS sequence"/>
</dbReference>
<evidence type="ECO:0000256" key="3">
    <source>
        <dbReference type="SAM" id="Phobius"/>
    </source>
</evidence>
<feature type="transmembrane region" description="Helical" evidence="3">
    <location>
        <begin position="140"/>
        <end position="163"/>
    </location>
</feature>
<keyword evidence="5" id="KW-0675">Receptor</keyword>
<comment type="caution">
    <text evidence="5">The sequence shown here is derived from an EMBL/GenBank/DDBJ whole genome shotgun (WGS) entry which is preliminary data.</text>
</comment>
<proteinExistence type="predicted"/>
<accession>A0A9Q0LYL1</accession>
<feature type="region of interest" description="Disordered" evidence="2">
    <location>
        <begin position="99"/>
        <end position="118"/>
    </location>
</feature>